<evidence type="ECO:0000256" key="7">
    <source>
        <dbReference type="ARBA" id="ARBA00022786"/>
    </source>
</evidence>
<organism evidence="13 14">
    <name type="scientific">Salix viminalis</name>
    <name type="common">Common osier</name>
    <name type="synonym">Basket willow</name>
    <dbReference type="NCBI Taxonomy" id="40686"/>
    <lineage>
        <taxon>Eukaryota</taxon>
        <taxon>Viridiplantae</taxon>
        <taxon>Streptophyta</taxon>
        <taxon>Embryophyta</taxon>
        <taxon>Tracheophyta</taxon>
        <taxon>Spermatophyta</taxon>
        <taxon>Magnoliopsida</taxon>
        <taxon>eudicotyledons</taxon>
        <taxon>Gunneridae</taxon>
        <taxon>Pentapetalae</taxon>
        <taxon>rosids</taxon>
        <taxon>fabids</taxon>
        <taxon>Malpighiales</taxon>
        <taxon>Salicaceae</taxon>
        <taxon>Saliceae</taxon>
        <taxon>Salix</taxon>
    </lineage>
</organism>
<evidence type="ECO:0000256" key="4">
    <source>
        <dbReference type="ARBA" id="ARBA00022679"/>
    </source>
</evidence>
<gene>
    <name evidence="13" type="ORF">OIU85_026545</name>
</gene>
<evidence type="ECO:0000256" key="1">
    <source>
        <dbReference type="ARBA" id="ARBA00000900"/>
    </source>
</evidence>
<keyword evidence="9 12" id="KW-1133">Transmembrane helix</keyword>
<sequence length="132" mass="14527">MLFLSGKAHLQKAGKTVDYQISPSPTLSPATSTLPCHDQSQEPAIDFNVMVIVAAMMCALVCALGLNSMLQCVFQCTRRAVTEPAAWISSRRQNSGLKKREMVALPTSTYAHQGLTVVSFRLCHLPSRLHRR</sequence>
<dbReference type="AlphaFoldDB" id="A0A9Q0TNQ9"/>
<dbReference type="GO" id="GO:0046872">
    <property type="term" value="F:metal ion binding"/>
    <property type="evidence" value="ECO:0007669"/>
    <property type="project" value="UniProtKB-KW"/>
</dbReference>
<dbReference type="EC" id="2.3.2.27" evidence="3"/>
<keyword evidence="6" id="KW-0479">Metal-binding</keyword>
<reference evidence="13" key="2">
    <citation type="journal article" date="2023" name="Int. J. Mol. Sci.">
        <title>De Novo Assembly and Annotation of 11 Diverse Shrub Willow (Salix) Genomes Reveals Novel Gene Organization in Sex-Linked Regions.</title>
        <authorList>
            <person name="Hyden B."/>
            <person name="Feng K."/>
            <person name="Yates T.B."/>
            <person name="Jawdy S."/>
            <person name="Cereghino C."/>
            <person name="Smart L.B."/>
            <person name="Muchero W."/>
        </authorList>
    </citation>
    <scope>NUCLEOTIDE SEQUENCE [LARGE SCALE GENOMIC DNA]</scope>
    <source>
        <tissue evidence="13">Shoot tip</tissue>
    </source>
</reference>
<evidence type="ECO:0000256" key="11">
    <source>
        <dbReference type="ARBA" id="ARBA00024209"/>
    </source>
</evidence>
<keyword evidence="10 12" id="KW-0472">Membrane</keyword>
<keyword evidence="8" id="KW-0862">Zinc</keyword>
<keyword evidence="5 12" id="KW-0812">Transmembrane</keyword>
<dbReference type="PANTHER" id="PTHR46905:SF22">
    <property type="entry name" value="RING-TYPE E3 UBIQUITIN TRANSFERASE"/>
    <property type="match status" value="1"/>
</dbReference>
<proteinExistence type="inferred from homology"/>
<comment type="similarity">
    <text evidence="11">Belongs to the RING-type zinc finger family. ATL subfamily.</text>
</comment>
<dbReference type="GO" id="GO:0061630">
    <property type="term" value="F:ubiquitin protein ligase activity"/>
    <property type="evidence" value="ECO:0007669"/>
    <property type="project" value="UniProtKB-EC"/>
</dbReference>
<name>A0A9Q0TNQ9_SALVM</name>
<comment type="catalytic activity">
    <reaction evidence="1">
        <text>S-ubiquitinyl-[E2 ubiquitin-conjugating enzyme]-L-cysteine + [acceptor protein]-L-lysine = [E2 ubiquitin-conjugating enzyme]-L-cysteine + N(6)-ubiquitinyl-[acceptor protein]-L-lysine.</text>
        <dbReference type="EC" id="2.3.2.27"/>
    </reaction>
</comment>
<evidence type="ECO:0000313" key="14">
    <source>
        <dbReference type="Proteomes" id="UP001151529"/>
    </source>
</evidence>
<evidence type="ECO:0000256" key="6">
    <source>
        <dbReference type="ARBA" id="ARBA00022723"/>
    </source>
</evidence>
<dbReference type="Proteomes" id="UP001151529">
    <property type="component" value="Chromosome 1"/>
</dbReference>
<evidence type="ECO:0000256" key="12">
    <source>
        <dbReference type="SAM" id="Phobius"/>
    </source>
</evidence>
<evidence type="ECO:0000256" key="3">
    <source>
        <dbReference type="ARBA" id="ARBA00012483"/>
    </source>
</evidence>
<evidence type="ECO:0000256" key="5">
    <source>
        <dbReference type="ARBA" id="ARBA00022692"/>
    </source>
</evidence>
<evidence type="ECO:0000256" key="10">
    <source>
        <dbReference type="ARBA" id="ARBA00023136"/>
    </source>
</evidence>
<evidence type="ECO:0000313" key="13">
    <source>
        <dbReference type="EMBL" id="KAJ6715052.1"/>
    </source>
</evidence>
<keyword evidence="4" id="KW-0808">Transferase</keyword>
<protein>
    <recommendedName>
        <fullName evidence="3">RING-type E3 ubiquitin transferase</fullName>
        <ecNumber evidence="3">2.3.2.27</ecNumber>
    </recommendedName>
</protein>
<dbReference type="OrthoDB" id="8062037at2759"/>
<keyword evidence="7" id="KW-0833">Ubl conjugation pathway</keyword>
<comment type="subcellular location">
    <subcellularLocation>
        <location evidence="2">Membrane</location>
        <topology evidence="2">Single-pass membrane protein</topology>
    </subcellularLocation>
</comment>
<dbReference type="EMBL" id="JAPFFL010000007">
    <property type="protein sequence ID" value="KAJ6715052.1"/>
    <property type="molecule type" value="Genomic_DNA"/>
</dbReference>
<evidence type="ECO:0000256" key="8">
    <source>
        <dbReference type="ARBA" id="ARBA00022833"/>
    </source>
</evidence>
<comment type="caution">
    <text evidence="13">The sequence shown here is derived from an EMBL/GenBank/DDBJ whole genome shotgun (WGS) entry which is preliminary data.</text>
</comment>
<evidence type="ECO:0000256" key="2">
    <source>
        <dbReference type="ARBA" id="ARBA00004167"/>
    </source>
</evidence>
<dbReference type="PANTHER" id="PTHR46905">
    <property type="entry name" value="RING-H2 FINGER PROTEIN ATL78"/>
    <property type="match status" value="1"/>
</dbReference>
<keyword evidence="14" id="KW-1185">Reference proteome</keyword>
<evidence type="ECO:0000256" key="9">
    <source>
        <dbReference type="ARBA" id="ARBA00022989"/>
    </source>
</evidence>
<accession>A0A9Q0TNQ9</accession>
<dbReference type="GO" id="GO:0016020">
    <property type="term" value="C:membrane"/>
    <property type="evidence" value="ECO:0007669"/>
    <property type="project" value="UniProtKB-SubCell"/>
</dbReference>
<dbReference type="InterPro" id="IPR044602">
    <property type="entry name" value="ATL10/ATL72-79-like"/>
</dbReference>
<reference evidence="13" key="1">
    <citation type="submission" date="2022-11" db="EMBL/GenBank/DDBJ databases">
        <authorList>
            <person name="Hyden B.L."/>
            <person name="Feng K."/>
            <person name="Yates T."/>
            <person name="Jawdy S."/>
            <person name="Smart L.B."/>
            <person name="Muchero W."/>
        </authorList>
    </citation>
    <scope>NUCLEOTIDE SEQUENCE</scope>
    <source>
        <tissue evidence="13">Shoot tip</tissue>
    </source>
</reference>
<feature type="transmembrane region" description="Helical" evidence="12">
    <location>
        <begin position="47"/>
        <end position="70"/>
    </location>
</feature>
<dbReference type="GO" id="GO:0016567">
    <property type="term" value="P:protein ubiquitination"/>
    <property type="evidence" value="ECO:0007669"/>
    <property type="project" value="InterPro"/>
</dbReference>